<dbReference type="GO" id="GO:0003682">
    <property type="term" value="F:chromatin binding"/>
    <property type="evidence" value="ECO:0007669"/>
    <property type="project" value="TreeGrafter"/>
</dbReference>
<dbReference type="PANTHER" id="PTHR21704">
    <property type="entry name" value="NIPPED-B-LIKE PROTEIN DELANGIN SCC2-RELATED"/>
    <property type="match status" value="1"/>
</dbReference>
<dbReference type="GO" id="GO:0140588">
    <property type="term" value="P:chromatin looping"/>
    <property type="evidence" value="ECO:0007669"/>
    <property type="project" value="InterPro"/>
</dbReference>
<sequence length="374" mass="40177">MGLATLLGDGMLVERSAGLADEYCRKLAQAMVVSCIGLDAAVLGFAMGALGKAMHISSAAEMLHGAGSFLKGCLLDCVVPLLDADAGCALTDALLNEESILRDRVQSLLEGILAANNSVTDLVEQHTLCDEDVVPLVYASISAMFCSGEILSSGIGANLFESIRRSSRSFLRIVFEAHVSQRLWILEEILASLARLQACKRAQSMHHIAGGKSVQFTTVLLLQLLQTTAKSPEDLSAGFEGSDHSAKECRMLLQRHKKAVSAAASSTDFAIRYLIGRCTRRDGKATPIETEYRALLEAFINDCTVLLGHPQWPAAELVVRVYSYHILEILDEDKSDIAMKNMALEGAAQIASHIAHQSSASDSGADKRSDDKGL</sequence>
<feature type="non-terminal residue" evidence="2">
    <location>
        <position position="374"/>
    </location>
</feature>
<evidence type="ECO:0000313" key="2">
    <source>
        <dbReference type="EMBL" id="KAJ2791771.1"/>
    </source>
</evidence>
<gene>
    <name evidence="2" type="primary">SCC2_2</name>
    <name evidence="2" type="ORF">H4R20_006821</name>
</gene>
<dbReference type="GO" id="GO:0010468">
    <property type="term" value="P:regulation of gene expression"/>
    <property type="evidence" value="ECO:0007669"/>
    <property type="project" value="InterPro"/>
</dbReference>
<dbReference type="InterPro" id="IPR033031">
    <property type="entry name" value="Scc2/Nipped-B"/>
</dbReference>
<dbReference type="GO" id="GO:0071169">
    <property type="term" value="P:establishment of protein localization to chromatin"/>
    <property type="evidence" value="ECO:0007669"/>
    <property type="project" value="TreeGrafter"/>
</dbReference>
<dbReference type="EMBL" id="JANBUO010003260">
    <property type="protein sequence ID" value="KAJ2791771.1"/>
    <property type="molecule type" value="Genomic_DNA"/>
</dbReference>
<evidence type="ECO:0000313" key="3">
    <source>
        <dbReference type="Proteomes" id="UP001140094"/>
    </source>
</evidence>
<reference evidence="2" key="1">
    <citation type="submission" date="2022-07" db="EMBL/GenBank/DDBJ databases">
        <title>Phylogenomic reconstructions and comparative analyses of Kickxellomycotina fungi.</title>
        <authorList>
            <person name="Reynolds N.K."/>
            <person name="Stajich J.E."/>
            <person name="Barry K."/>
            <person name="Grigoriev I.V."/>
            <person name="Crous P."/>
            <person name="Smith M.E."/>
        </authorList>
    </citation>
    <scope>NUCLEOTIDE SEQUENCE</scope>
    <source>
        <strain evidence="2">NRRL 1565</strain>
    </source>
</reference>
<dbReference type="PANTHER" id="PTHR21704:SF18">
    <property type="entry name" value="NIPPED-B-LIKE PROTEIN"/>
    <property type="match status" value="1"/>
</dbReference>
<accession>A0A9W8HQ34</accession>
<dbReference type="GO" id="GO:0090694">
    <property type="term" value="C:Scc2-Scc4 cohesin loading complex"/>
    <property type="evidence" value="ECO:0007669"/>
    <property type="project" value="TreeGrafter"/>
</dbReference>
<organism evidence="2 3">
    <name type="scientific">Coemansia guatemalensis</name>
    <dbReference type="NCBI Taxonomy" id="2761395"/>
    <lineage>
        <taxon>Eukaryota</taxon>
        <taxon>Fungi</taxon>
        <taxon>Fungi incertae sedis</taxon>
        <taxon>Zoopagomycota</taxon>
        <taxon>Kickxellomycotina</taxon>
        <taxon>Kickxellomycetes</taxon>
        <taxon>Kickxellales</taxon>
        <taxon>Kickxellaceae</taxon>
        <taxon>Coemansia</taxon>
    </lineage>
</organism>
<dbReference type="GO" id="GO:1990414">
    <property type="term" value="P:replication-born double-strand break repair via sister chromatid exchange"/>
    <property type="evidence" value="ECO:0007669"/>
    <property type="project" value="TreeGrafter"/>
</dbReference>
<proteinExistence type="predicted"/>
<dbReference type="AlphaFoldDB" id="A0A9W8HQ34"/>
<dbReference type="GO" id="GO:0034087">
    <property type="term" value="P:establishment of mitotic sister chromatid cohesion"/>
    <property type="evidence" value="ECO:0007669"/>
    <property type="project" value="TreeGrafter"/>
</dbReference>
<name>A0A9W8HQ34_9FUNG</name>
<dbReference type="Proteomes" id="UP001140094">
    <property type="component" value="Unassembled WGS sequence"/>
</dbReference>
<dbReference type="GO" id="GO:0061775">
    <property type="term" value="F:cohesin loader activity"/>
    <property type="evidence" value="ECO:0007669"/>
    <property type="project" value="InterPro"/>
</dbReference>
<protein>
    <submittedName>
        <fullName evidence="2">Sister chromatid cohesion protein 2</fullName>
    </submittedName>
</protein>
<feature type="compositionally biased region" description="Basic and acidic residues" evidence="1">
    <location>
        <begin position="364"/>
        <end position="374"/>
    </location>
</feature>
<evidence type="ECO:0000256" key="1">
    <source>
        <dbReference type="SAM" id="MobiDB-lite"/>
    </source>
</evidence>
<dbReference type="OrthoDB" id="5571292at2759"/>
<feature type="region of interest" description="Disordered" evidence="1">
    <location>
        <begin position="355"/>
        <end position="374"/>
    </location>
</feature>
<keyword evidence="3" id="KW-1185">Reference proteome</keyword>
<comment type="caution">
    <text evidence="2">The sequence shown here is derived from an EMBL/GenBank/DDBJ whole genome shotgun (WGS) entry which is preliminary data.</text>
</comment>